<dbReference type="OrthoDB" id="153591at2759"/>
<sequence>MLVTIKLLKLNFFEFSRSCLDGSELGLPSEASQPGGVLCSIREILFSIADHVSKLPLSGEALWFYHAVKQETASAICYGFSTLFPSLLDKLQIMNRLMVSKCHSETELTPGQKLLIPMFVPGFTSTKMLFQLMTDPDTLFEADGSSDAVATETVITFMSTLLDGLWEQMNDVVKSSSGDITGLMKRLDAIEMRHEFNHYAATLIVGDELDNNIAVSERWLHSPLFRGGLEELWSGLEHENNEVGRNEALLLQVVDNVGNGKKLLDKVRNAVDPGSAPGSANPQLRVARLKRQDSVEATLEKSGGIEAVDRAVRATYAALLKHTNISYTTEPISSEGALAETVVDAWKAALQLRRWIVREQQKLAAAFSEAGAPNGFSPDMEAKERQKALYNAVCEPIIRRALLLLQLAPAPIQTSPSASSPMKILPGISMATSYDFLKATQREPADTATLEEPERKRFTRQLNKLMETKSMEVMDEEDEQIHTDIFSFIQQSSSNLLTSTRGDEGSTRHPEDLMRDILLVHQKRAKQRLQGLKTFARLLQCTENIPSSRFHVIPMLSSAFKRVRLNSGKPSANLSTGQTSIVKIHYLVDLEFAGPQLSDAIGREFFQLLAFLLKSSSSHLCRVQQLIEAGLDLGSNEMRSSSTTIQSAVQDMLLVLEMCCLPYRGQDWDHLQRTNLVSLLTEFTSWKGWQSFIQYDGSDNSPTDADSTETYAILPAASGSKYPNIICSRYVTLGTDLRKLTITHKSIEGSDDNYLYVLLEKLLCLSVSPLAQQTLIRMLQKIAISVDCSFTVKVALATCLDLQEFGGIERMFLVFY</sequence>
<evidence type="ECO:0000313" key="1">
    <source>
        <dbReference type="EMBL" id="KAE9035043.1"/>
    </source>
</evidence>
<protein>
    <submittedName>
        <fullName evidence="1">Uncharacterized protein</fullName>
    </submittedName>
</protein>
<accession>A0A6A3MV91</accession>
<dbReference type="Proteomes" id="UP000435112">
    <property type="component" value="Unassembled WGS sequence"/>
</dbReference>
<dbReference type="EMBL" id="QXFU01000381">
    <property type="protein sequence ID" value="KAE9035043.1"/>
    <property type="molecule type" value="Genomic_DNA"/>
</dbReference>
<gene>
    <name evidence="1" type="ORF">PR002_g7800</name>
</gene>
<evidence type="ECO:0000313" key="2">
    <source>
        <dbReference type="Proteomes" id="UP000435112"/>
    </source>
</evidence>
<organism evidence="1 2">
    <name type="scientific">Phytophthora rubi</name>
    <dbReference type="NCBI Taxonomy" id="129364"/>
    <lineage>
        <taxon>Eukaryota</taxon>
        <taxon>Sar</taxon>
        <taxon>Stramenopiles</taxon>
        <taxon>Oomycota</taxon>
        <taxon>Peronosporomycetes</taxon>
        <taxon>Peronosporales</taxon>
        <taxon>Peronosporaceae</taxon>
        <taxon>Phytophthora</taxon>
    </lineage>
</organism>
<comment type="caution">
    <text evidence="1">The sequence shown here is derived from an EMBL/GenBank/DDBJ whole genome shotgun (WGS) entry which is preliminary data.</text>
</comment>
<proteinExistence type="predicted"/>
<dbReference type="AlphaFoldDB" id="A0A6A3MV91"/>
<reference evidence="1 2" key="1">
    <citation type="submission" date="2018-09" db="EMBL/GenBank/DDBJ databases">
        <title>Genomic investigation of the strawberry pathogen Phytophthora fragariae indicates pathogenicity is determined by transcriptional variation in three key races.</title>
        <authorList>
            <person name="Adams T.M."/>
            <person name="Armitage A.D."/>
            <person name="Sobczyk M.K."/>
            <person name="Bates H.J."/>
            <person name="Dunwell J.M."/>
            <person name="Nellist C.F."/>
            <person name="Harrison R.J."/>
        </authorList>
    </citation>
    <scope>NUCLEOTIDE SEQUENCE [LARGE SCALE GENOMIC DNA]</scope>
    <source>
        <strain evidence="1 2">SCRP324</strain>
    </source>
</reference>
<name>A0A6A3MV91_9STRA</name>